<gene>
    <name evidence="1" type="ORF">V8G54_025518</name>
</gene>
<dbReference type="Proteomes" id="UP001374535">
    <property type="component" value="Chromosome 8"/>
</dbReference>
<proteinExistence type="predicted"/>
<name>A0AAQ3RP03_VIGMU</name>
<organism evidence="1 2">
    <name type="scientific">Vigna mungo</name>
    <name type="common">Black gram</name>
    <name type="synonym">Phaseolus mungo</name>
    <dbReference type="NCBI Taxonomy" id="3915"/>
    <lineage>
        <taxon>Eukaryota</taxon>
        <taxon>Viridiplantae</taxon>
        <taxon>Streptophyta</taxon>
        <taxon>Embryophyta</taxon>
        <taxon>Tracheophyta</taxon>
        <taxon>Spermatophyta</taxon>
        <taxon>Magnoliopsida</taxon>
        <taxon>eudicotyledons</taxon>
        <taxon>Gunneridae</taxon>
        <taxon>Pentapetalae</taxon>
        <taxon>rosids</taxon>
        <taxon>fabids</taxon>
        <taxon>Fabales</taxon>
        <taxon>Fabaceae</taxon>
        <taxon>Papilionoideae</taxon>
        <taxon>50 kb inversion clade</taxon>
        <taxon>NPAAA clade</taxon>
        <taxon>indigoferoid/millettioid clade</taxon>
        <taxon>Phaseoleae</taxon>
        <taxon>Vigna</taxon>
    </lineage>
</organism>
<keyword evidence="2" id="KW-1185">Reference proteome</keyword>
<dbReference type="EMBL" id="CP144693">
    <property type="protein sequence ID" value="WVY99448.1"/>
    <property type="molecule type" value="Genomic_DNA"/>
</dbReference>
<sequence>MPRCQIINLHFSASSQPMLHKLPTLLFLNWQCLMDYGLLPLVFLDSFLPFDLLDWPLLPFPMFPTGGNSQYNSSLLTRFSEEFAREPGSSSVELFWTDPVEHSTPVFSKTVLP</sequence>
<dbReference type="AlphaFoldDB" id="A0AAQ3RP03"/>
<reference evidence="1 2" key="1">
    <citation type="journal article" date="2023" name="Life. Sci Alliance">
        <title>Evolutionary insights into 3D genome organization and epigenetic landscape of Vigna mungo.</title>
        <authorList>
            <person name="Junaid A."/>
            <person name="Singh B."/>
            <person name="Bhatia S."/>
        </authorList>
    </citation>
    <scope>NUCLEOTIDE SEQUENCE [LARGE SCALE GENOMIC DNA]</scope>
    <source>
        <strain evidence="1">Urdbean</strain>
    </source>
</reference>
<protein>
    <submittedName>
        <fullName evidence="1">Uncharacterized protein</fullName>
    </submittedName>
</protein>
<evidence type="ECO:0000313" key="2">
    <source>
        <dbReference type="Proteomes" id="UP001374535"/>
    </source>
</evidence>
<evidence type="ECO:0000313" key="1">
    <source>
        <dbReference type="EMBL" id="WVY99448.1"/>
    </source>
</evidence>
<accession>A0AAQ3RP03</accession>